<keyword evidence="1" id="KW-1133">Transmembrane helix</keyword>
<dbReference type="AlphaFoldDB" id="A0A942Y9Y5"/>
<evidence type="ECO:0000256" key="1">
    <source>
        <dbReference type="SAM" id="Phobius"/>
    </source>
</evidence>
<keyword evidence="4" id="KW-1185">Reference proteome</keyword>
<keyword evidence="1" id="KW-0472">Membrane</keyword>
<evidence type="ECO:0000313" key="2">
    <source>
        <dbReference type="EMBL" id="MBS4183936.1"/>
    </source>
</evidence>
<evidence type="ECO:0000313" key="3">
    <source>
        <dbReference type="EMBL" id="MCH6264988.1"/>
    </source>
</evidence>
<organism evidence="2">
    <name type="scientific">Neobacillus citreus</name>
    <dbReference type="NCBI Taxonomy" id="2833578"/>
    <lineage>
        <taxon>Bacteria</taxon>
        <taxon>Bacillati</taxon>
        <taxon>Bacillota</taxon>
        <taxon>Bacilli</taxon>
        <taxon>Bacillales</taxon>
        <taxon>Bacillaceae</taxon>
        <taxon>Neobacillus</taxon>
    </lineage>
</organism>
<dbReference type="NCBIfam" id="NF041644">
    <property type="entry name" value="CBO0543_fam"/>
    <property type="match status" value="1"/>
</dbReference>
<gene>
    <name evidence="3" type="ORF">KHB02_005555</name>
    <name evidence="2" type="ORF">KHB02_21320</name>
</gene>
<feature type="transmembrane region" description="Helical" evidence="1">
    <location>
        <begin position="6"/>
        <end position="23"/>
    </location>
</feature>
<reference evidence="2" key="1">
    <citation type="submission" date="2021-05" db="EMBL/GenBank/DDBJ databases">
        <title>Novel Bacillus species.</title>
        <authorList>
            <person name="Liu G."/>
        </authorList>
    </citation>
    <scope>NUCLEOTIDE SEQUENCE</scope>
    <source>
        <strain evidence="2 4">FJAT-50051</strain>
    </source>
</reference>
<dbReference type="EMBL" id="JAGYPE010000004">
    <property type="protein sequence ID" value="MBS4183936.1"/>
    <property type="molecule type" value="Genomic_DNA"/>
</dbReference>
<name>A0A942Y9Y5_9BACI</name>
<dbReference type="Proteomes" id="UP000677265">
    <property type="component" value="Unassembled WGS sequence"/>
</dbReference>
<dbReference type="InterPro" id="IPR048147">
    <property type="entry name" value="CBO0543-like"/>
</dbReference>
<feature type="transmembrane region" description="Helical" evidence="1">
    <location>
        <begin position="98"/>
        <end position="117"/>
    </location>
</feature>
<protein>
    <submittedName>
        <fullName evidence="2">Uncharacterized protein</fullName>
    </submittedName>
</protein>
<keyword evidence="1" id="KW-0812">Transmembrane</keyword>
<evidence type="ECO:0000313" key="4">
    <source>
        <dbReference type="Proteomes" id="UP000677265"/>
    </source>
</evidence>
<accession>A0A942Y9Y5</accession>
<dbReference type="EMBL" id="JAGYPE020000006">
    <property type="protein sequence ID" value="MCH6264988.1"/>
    <property type="molecule type" value="Genomic_DNA"/>
</dbReference>
<feature type="transmembrane region" description="Helical" evidence="1">
    <location>
        <begin position="35"/>
        <end position="55"/>
    </location>
</feature>
<comment type="caution">
    <text evidence="2">The sequence shown here is derived from an EMBL/GenBank/DDBJ whole genome shotgun (WGS) entry which is preliminary data.</text>
</comment>
<sequence>MNFDYFIIAMIWIVSIITLLIVVPRLRIREYMAVFFFFQSLTWIFGIVLTAFGALSSEVRLFEKATKISFTSEFMFYPTVAVVFHRWYPDQGGKLRVILHYVLFTGGIILYMYLLATFTRIMRVDAQQLIRFFFNFVFEFWVCRKYIVWLTGTTKLQAHHEVGGSEEWK</sequence>
<dbReference type="RefSeq" id="WP_213143865.1">
    <property type="nucleotide sequence ID" value="NZ_JAGYPE020000006.1"/>
</dbReference>
<proteinExistence type="predicted"/>